<keyword evidence="8" id="KW-1185">Reference proteome</keyword>
<reference evidence="7 8" key="1">
    <citation type="submission" date="2024-01" db="EMBL/GenBank/DDBJ databases">
        <title>The genomes of 5 underutilized Papilionoideae crops provide insights into root nodulation and disease resistanc.</title>
        <authorList>
            <person name="Yuan L."/>
        </authorList>
    </citation>
    <scope>NUCLEOTIDE SEQUENCE [LARGE SCALE GENOMIC DNA]</scope>
    <source>
        <strain evidence="7">ZHUSHIDOU_FW_LH</strain>
        <tissue evidence="7">Leaf</tissue>
    </source>
</reference>
<comment type="caution">
    <text evidence="7">The sequence shown here is derived from an EMBL/GenBank/DDBJ whole genome shotgun (WGS) entry which is preliminary data.</text>
</comment>
<gene>
    <name evidence="7" type="ORF">RIF29_27948</name>
</gene>
<dbReference type="GO" id="GO:0005384">
    <property type="term" value="F:manganese ion transmembrane transporter activity"/>
    <property type="evidence" value="ECO:0007669"/>
    <property type="project" value="TreeGrafter"/>
</dbReference>
<comment type="similarity">
    <text evidence="2 6">Belongs to the GDT1 family.</text>
</comment>
<name>A0AAN9EQ12_CROPI</name>
<evidence type="ECO:0000256" key="4">
    <source>
        <dbReference type="ARBA" id="ARBA00022989"/>
    </source>
</evidence>
<protein>
    <recommendedName>
        <fullName evidence="6">GDT1 family protein</fullName>
    </recommendedName>
</protein>
<accession>A0AAN9EQ12</accession>
<evidence type="ECO:0000256" key="1">
    <source>
        <dbReference type="ARBA" id="ARBA00004141"/>
    </source>
</evidence>
<keyword evidence="4" id="KW-1133">Transmembrane helix</keyword>
<evidence type="ECO:0000256" key="5">
    <source>
        <dbReference type="ARBA" id="ARBA00023136"/>
    </source>
</evidence>
<keyword evidence="3" id="KW-0812">Transmembrane</keyword>
<dbReference type="GO" id="GO:0032468">
    <property type="term" value="P:Golgi calcium ion homeostasis"/>
    <property type="evidence" value="ECO:0007669"/>
    <property type="project" value="TreeGrafter"/>
</dbReference>
<dbReference type="EMBL" id="JAYWIO010000005">
    <property type="protein sequence ID" value="KAK7261632.1"/>
    <property type="molecule type" value="Genomic_DNA"/>
</dbReference>
<dbReference type="GO" id="GO:0016020">
    <property type="term" value="C:membrane"/>
    <property type="evidence" value="ECO:0007669"/>
    <property type="project" value="UniProtKB-SubCell"/>
</dbReference>
<dbReference type="GO" id="GO:0015085">
    <property type="term" value="F:calcium ion transmembrane transporter activity"/>
    <property type="evidence" value="ECO:0007669"/>
    <property type="project" value="TreeGrafter"/>
</dbReference>
<evidence type="ECO:0000256" key="3">
    <source>
        <dbReference type="ARBA" id="ARBA00022692"/>
    </source>
</evidence>
<dbReference type="Pfam" id="PF01169">
    <property type="entry name" value="GDT1"/>
    <property type="match status" value="1"/>
</dbReference>
<evidence type="ECO:0000256" key="2">
    <source>
        <dbReference type="ARBA" id="ARBA00009190"/>
    </source>
</evidence>
<dbReference type="PANTHER" id="PTHR12608">
    <property type="entry name" value="TRANSMEMBRANE PROTEIN HTP-1 RELATED"/>
    <property type="match status" value="1"/>
</dbReference>
<dbReference type="PANTHER" id="PTHR12608:SF1">
    <property type="entry name" value="TRANSMEMBRANE PROTEIN 165"/>
    <property type="match status" value="1"/>
</dbReference>
<dbReference type="Proteomes" id="UP001372338">
    <property type="component" value="Unassembled WGS sequence"/>
</dbReference>
<proteinExistence type="inferred from homology"/>
<dbReference type="GO" id="GO:0032472">
    <property type="term" value="P:Golgi calcium ion transport"/>
    <property type="evidence" value="ECO:0007669"/>
    <property type="project" value="TreeGrafter"/>
</dbReference>
<comment type="subcellular location">
    <subcellularLocation>
        <location evidence="1 6">Membrane</location>
        <topology evidence="1 6">Multi-pass membrane protein</topology>
    </subcellularLocation>
</comment>
<evidence type="ECO:0000313" key="7">
    <source>
        <dbReference type="EMBL" id="KAK7261632.1"/>
    </source>
</evidence>
<keyword evidence="5" id="KW-0472">Membrane</keyword>
<evidence type="ECO:0000256" key="6">
    <source>
        <dbReference type="RuleBase" id="RU365102"/>
    </source>
</evidence>
<dbReference type="AlphaFoldDB" id="A0AAN9EQ12"/>
<evidence type="ECO:0000313" key="8">
    <source>
        <dbReference type="Proteomes" id="UP001372338"/>
    </source>
</evidence>
<organism evidence="7 8">
    <name type="scientific">Crotalaria pallida</name>
    <name type="common">Smooth rattlebox</name>
    <name type="synonym">Crotalaria striata</name>
    <dbReference type="NCBI Taxonomy" id="3830"/>
    <lineage>
        <taxon>Eukaryota</taxon>
        <taxon>Viridiplantae</taxon>
        <taxon>Streptophyta</taxon>
        <taxon>Embryophyta</taxon>
        <taxon>Tracheophyta</taxon>
        <taxon>Spermatophyta</taxon>
        <taxon>Magnoliopsida</taxon>
        <taxon>eudicotyledons</taxon>
        <taxon>Gunneridae</taxon>
        <taxon>Pentapetalae</taxon>
        <taxon>rosids</taxon>
        <taxon>fabids</taxon>
        <taxon>Fabales</taxon>
        <taxon>Fabaceae</taxon>
        <taxon>Papilionoideae</taxon>
        <taxon>50 kb inversion clade</taxon>
        <taxon>genistoids sensu lato</taxon>
        <taxon>core genistoids</taxon>
        <taxon>Crotalarieae</taxon>
        <taxon>Crotalaria</taxon>
    </lineage>
</organism>
<sequence length="97" mass="10798">MILNNADLMLLLLRIKIGRLAMKLQKISLRLMAFSITFFGEWGDKSQLATICLAADENSFGVVLGGILLHSMLEFFSLFLASSHTFLQSMLLVIDCS</sequence>
<dbReference type="GO" id="GO:0005794">
    <property type="term" value="C:Golgi apparatus"/>
    <property type="evidence" value="ECO:0007669"/>
    <property type="project" value="TreeGrafter"/>
</dbReference>
<dbReference type="InterPro" id="IPR001727">
    <property type="entry name" value="GDT1-like"/>
</dbReference>